<comment type="caution">
    <text evidence="1">The sequence shown here is derived from an EMBL/GenBank/DDBJ whole genome shotgun (WGS) entry which is preliminary data.</text>
</comment>
<accession>A0AB37U949</accession>
<name>A0AB37U949_9CYAN</name>
<evidence type="ECO:0008006" key="3">
    <source>
        <dbReference type="Google" id="ProtNLM"/>
    </source>
</evidence>
<dbReference type="AlphaFoldDB" id="A0AB37U949"/>
<organism evidence="1 2">
    <name type="scientific">Chroococcidiopsis cubana SAG 39.79</name>
    <dbReference type="NCBI Taxonomy" id="388085"/>
    <lineage>
        <taxon>Bacteria</taxon>
        <taxon>Bacillati</taxon>
        <taxon>Cyanobacteriota</taxon>
        <taxon>Cyanophyceae</taxon>
        <taxon>Chroococcidiopsidales</taxon>
        <taxon>Chroococcidiopsidaceae</taxon>
        <taxon>Chroococcidiopsis</taxon>
    </lineage>
</organism>
<protein>
    <recommendedName>
        <fullName evidence="3">IS982 family transposase</fullName>
    </recommendedName>
</protein>
<sequence>MMNSTIVSRLDVTQIFCEVDDFYQSFERHWQQQPLLTASCGERLCRSRLSLSEVMTIVIAFHGSGLSYIQGILHATSLARLA</sequence>
<evidence type="ECO:0000313" key="2">
    <source>
        <dbReference type="Proteomes" id="UP000282574"/>
    </source>
</evidence>
<evidence type="ECO:0000313" key="1">
    <source>
        <dbReference type="EMBL" id="RUT00280.1"/>
    </source>
</evidence>
<gene>
    <name evidence="1" type="ORF">DSM107010_68450</name>
</gene>
<dbReference type="Proteomes" id="UP000282574">
    <property type="component" value="Unassembled WGS sequence"/>
</dbReference>
<keyword evidence="2" id="KW-1185">Reference proteome</keyword>
<dbReference type="EMBL" id="RSCK01000150">
    <property type="protein sequence ID" value="RUT00280.1"/>
    <property type="molecule type" value="Genomic_DNA"/>
</dbReference>
<reference evidence="1 2" key="1">
    <citation type="journal article" date="2019" name="Genome Biol. Evol.">
        <title>Day and night: Metabolic profiles and evolutionary relationships of six axenic non-marine cyanobacteria.</title>
        <authorList>
            <person name="Will S.E."/>
            <person name="Henke P."/>
            <person name="Boedeker C."/>
            <person name="Huang S."/>
            <person name="Brinkmann H."/>
            <person name="Rohde M."/>
            <person name="Jarek M."/>
            <person name="Friedl T."/>
            <person name="Seufert S."/>
            <person name="Schumacher M."/>
            <person name="Overmann J."/>
            <person name="Neumann-Schaal M."/>
            <person name="Petersen J."/>
        </authorList>
    </citation>
    <scope>NUCLEOTIDE SEQUENCE [LARGE SCALE GENOMIC DNA]</scope>
    <source>
        <strain evidence="1 2">SAG 39.79</strain>
    </source>
</reference>
<proteinExistence type="predicted"/>